<organism evidence="1 2">
    <name type="scientific">Cetraspora pellucida</name>
    <dbReference type="NCBI Taxonomy" id="1433469"/>
    <lineage>
        <taxon>Eukaryota</taxon>
        <taxon>Fungi</taxon>
        <taxon>Fungi incertae sedis</taxon>
        <taxon>Mucoromycota</taxon>
        <taxon>Glomeromycotina</taxon>
        <taxon>Glomeromycetes</taxon>
        <taxon>Diversisporales</taxon>
        <taxon>Gigasporaceae</taxon>
        <taxon>Cetraspora</taxon>
    </lineage>
</organism>
<keyword evidence="2" id="KW-1185">Reference proteome</keyword>
<sequence length="54" mass="5942">MKTLSEPIEVITEKNPAAYVALTAEVEVQPSIMQVNTSLTNSEKKIAKKILLNN</sequence>
<feature type="non-terminal residue" evidence="1">
    <location>
        <position position="54"/>
    </location>
</feature>
<accession>A0A9N9G1R0</accession>
<gene>
    <name evidence="1" type="ORF">CPELLU_LOCUS5979</name>
</gene>
<dbReference type="EMBL" id="CAJVQA010003591">
    <property type="protein sequence ID" value="CAG8578569.1"/>
    <property type="molecule type" value="Genomic_DNA"/>
</dbReference>
<protein>
    <submittedName>
        <fullName evidence="1">22063_t:CDS:1</fullName>
    </submittedName>
</protein>
<reference evidence="1" key="1">
    <citation type="submission" date="2021-06" db="EMBL/GenBank/DDBJ databases">
        <authorList>
            <person name="Kallberg Y."/>
            <person name="Tangrot J."/>
            <person name="Rosling A."/>
        </authorList>
    </citation>
    <scope>NUCLEOTIDE SEQUENCE</scope>
    <source>
        <strain evidence="1">FL966</strain>
    </source>
</reference>
<dbReference type="AlphaFoldDB" id="A0A9N9G1R0"/>
<evidence type="ECO:0000313" key="1">
    <source>
        <dbReference type="EMBL" id="CAG8578569.1"/>
    </source>
</evidence>
<proteinExistence type="predicted"/>
<evidence type="ECO:0000313" key="2">
    <source>
        <dbReference type="Proteomes" id="UP000789759"/>
    </source>
</evidence>
<comment type="caution">
    <text evidence="1">The sequence shown here is derived from an EMBL/GenBank/DDBJ whole genome shotgun (WGS) entry which is preliminary data.</text>
</comment>
<name>A0A9N9G1R0_9GLOM</name>
<dbReference type="Proteomes" id="UP000789759">
    <property type="component" value="Unassembled WGS sequence"/>
</dbReference>